<sequence>MPMEPPPSRREPLPGAGPVSAPAGAIEANGINVIDESERKGTPRSLFWPWCASNISVFGVAYGAYFLGFGVSFWQALIAGLLGTIVSFLLVGIVSIAGKRGSAPTMVLSRAAFGVRGNALPAAVSYVLLVGWETVLVALAALASASVIEELGGGGGDGARILGFVLTAAVVIGAGILGFDTIMRLQRWITIATAVLTVGYVALTVDHIDWDVVSSVPSGGAAAVIGLAVFATAGFGISWVNSGADYSRYLPRTASAGGVVWWTTVGGAIAPVFLVLYGLLLAGSDPALLASLNADPIGTLVTLLPTWYLVPFFLVALAGLVGGAVLDIYSSGLALLTLGLKTPRWVAAGIDGVIMVIGAIYFLWFADDFFGPFQGFLITLAVPIAAWAGIFIADLAIRRRDYAPLDLYDPRGRYGAWNVPTVSWFVLAVVVGWGMVTNTWAEWLSWQGYLLGPLGLGGKDGEWAFANLGVVAALAIGFVGYLLTGRGQVARQEAKR</sequence>
<feature type="transmembrane region" description="Helical" evidence="9">
    <location>
        <begin position="119"/>
        <end position="141"/>
    </location>
</feature>
<feature type="transmembrane region" description="Helical" evidence="9">
    <location>
        <begin position="188"/>
        <end position="208"/>
    </location>
</feature>
<proteinExistence type="inferred from homology"/>
<feature type="transmembrane region" description="Helical" evidence="9">
    <location>
        <begin position="308"/>
        <end position="338"/>
    </location>
</feature>
<keyword evidence="3 7" id="KW-0813">Transport</keyword>
<comment type="subcellular location">
    <subcellularLocation>
        <location evidence="1">Membrane</location>
        <topology evidence="1">Multi-pass membrane protein</topology>
    </subcellularLocation>
</comment>
<name>A0ABW1QMX0_9ACTN</name>
<dbReference type="InterPro" id="IPR026030">
    <property type="entry name" value="Pur-cyt_permease_Fcy2/21/22"/>
</dbReference>
<feature type="transmembrane region" description="Helical" evidence="9">
    <location>
        <begin position="220"/>
        <end position="240"/>
    </location>
</feature>
<evidence type="ECO:0000256" key="8">
    <source>
        <dbReference type="SAM" id="MobiDB-lite"/>
    </source>
</evidence>
<evidence type="ECO:0000256" key="3">
    <source>
        <dbReference type="ARBA" id="ARBA00022448"/>
    </source>
</evidence>
<accession>A0ABW1QMX0</accession>
<dbReference type="PANTHER" id="PTHR31806">
    <property type="entry name" value="PURINE-CYTOSINE PERMEASE FCY2-RELATED"/>
    <property type="match status" value="1"/>
</dbReference>
<feature type="compositionally biased region" description="Low complexity" evidence="8">
    <location>
        <begin position="13"/>
        <end position="23"/>
    </location>
</feature>
<gene>
    <name evidence="10" type="ORF">ACFPYK_11610</name>
</gene>
<evidence type="ECO:0000256" key="1">
    <source>
        <dbReference type="ARBA" id="ARBA00004141"/>
    </source>
</evidence>
<feature type="transmembrane region" description="Helical" evidence="9">
    <location>
        <begin position="345"/>
        <end position="364"/>
    </location>
</feature>
<feature type="transmembrane region" description="Helical" evidence="9">
    <location>
        <begin position="463"/>
        <end position="483"/>
    </location>
</feature>
<comment type="caution">
    <text evidence="10">The sequence shown here is derived from an EMBL/GenBank/DDBJ whole genome shotgun (WGS) entry which is preliminary data.</text>
</comment>
<evidence type="ECO:0000256" key="7">
    <source>
        <dbReference type="PIRNR" id="PIRNR002744"/>
    </source>
</evidence>
<evidence type="ECO:0000256" key="2">
    <source>
        <dbReference type="ARBA" id="ARBA00008974"/>
    </source>
</evidence>
<evidence type="ECO:0000313" key="11">
    <source>
        <dbReference type="Proteomes" id="UP001596097"/>
    </source>
</evidence>
<feature type="transmembrane region" description="Helical" evidence="9">
    <location>
        <begin position="417"/>
        <end position="436"/>
    </location>
</feature>
<keyword evidence="5 9" id="KW-1133">Transmembrane helix</keyword>
<keyword evidence="6 7" id="KW-0472">Membrane</keyword>
<dbReference type="Gene3D" id="1.10.4160.10">
    <property type="entry name" value="Hydantoin permease"/>
    <property type="match status" value="1"/>
</dbReference>
<dbReference type="Pfam" id="PF02133">
    <property type="entry name" value="Transp_cyt_pur"/>
    <property type="match status" value="1"/>
</dbReference>
<reference evidence="11" key="1">
    <citation type="journal article" date="2019" name="Int. J. Syst. Evol. Microbiol.">
        <title>The Global Catalogue of Microorganisms (GCM) 10K type strain sequencing project: providing services to taxonomists for standard genome sequencing and annotation.</title>
        <authorList>
            <consortium name="The Broad Institute Genomics Platform"/>
            <consortium name="The Broad Institute Genome Sequencing Center for Infectious Disease"/>
            <person name="Wu L."/>
            <person name="Ma J."/>
        </authorList>
    </citation>
    <scope>NUCLEOTIDE SEQUENCE [LARGE SCALE GENOMIC DNA]</scope>
    <source>
        <strain evidence="11">CGMCC 4.7198</strain>
    </source>
</reference>
<dbReference type="Proteomes" id="UP001596097">
    <property type="component" value="Unassembled WGS sequence"/>
</dbReference>
<feature type="transmembrane region" description="Helical" evidence="9">
    <location>
        <begin position="260"/>
        <end position="282"/>
    </location>
</feature>
<feature type="transmembrane region" description="Helical" evidence="9">
    <location>
        <begin position="46"/>
        <end position="67"/>
    </location>
</feature>
<keyword evidence="4 9" id="KW-0812">Transmembrane</keyword>
<evidence type="ECO:0000256" key="5">
    <source>
        <dbReference type="ARBA" id="ARBA00022989"/>
    </source>
</evidence>
<dbReference type="EMBL" id="JBHSQL010000008">
    <property type="protein sequence ID" value="MFC6150042.1"/>
    <property type="molecule type" value="Genomic_DNA"/>
</dbReference>
<evidence type="ECO:0000256" key="6">
    <source>
        <dbReference type="ARBA" id="ARBA00023136"/>
    </source>
</evidence>
<feature type="transmembrane region" description="Helical" evidence="9">
    <location>
        <begin position="161"/>
        <end position="179"/>
    </location>
</feature>
<dbReference type="InterPro" id="IPR001248">
    <property type="entry name" value="Pur-cyt_permease"/>
</dbReference>
<feature type="transmembrane region" description="Helical" evidence="9">
    <location>
        <begin position="73"/>
        <end position="98"/>
    </location>
</feature>
<evidence type="ECO:0000256" key="4">
    <source>
        <dbReference type="ARBA" id="ARBA00022692"/>
    </source>
</evidence>
<comment type="similarity">
    <text evidence="2 7">Belongs to the purine-cytosine permease (2.A.39) family.</text>
</comment>
<dbReference type="RefSeq" id="WP_228552749.1">
    <property type="nucleotide sequence ID" value="NZ_JBHSQL010000008.1"/>
</dbReference>
<evidence type="ECO:0000313" key="10">
    <source>
        <dbReference type="EMBL" id="MFC6150042.1"/>
    </source>
</evidence>
<keyword evidence="11" id="KW-1185">Reference proteome</keyword>
<dbReference type="PANTHER" id="PTHR31806:SF1">
    <property type="entry name" value="PURINE-CYTOSINE PERMEASE FCY2-RELATED"/>
    <property type="match status" value="1"/>
</dbReference>
<feature type="transmembrane region" description="Helical" evidence="9">
    <location>
        <begin position="376"/>
        <end position="397"/>
    </location>
</feature>
<dbReference type="PIRSF" id="PIRSF002744">
    <property type="entry name" value="Pur-cyt_permease"/>
    <property type="match status" value="1"/>
</dbReference>
<organism evidence="10 11">
    <name type="scientific">Mumia xiangluensis</name>
    <dbReference type="NCBI Taxonomy" id="1678900"/>
    <lineage>
        <taxon>Bacteria</taxon>
        <taxon>Bacillati</taxon>
        <taxon>Actinomycetota</taxon>
        <taxon>Actinomycetes</taxon>
        <taxon>Propionibacteriales</taxon>
        <taxon>Nocardioidaceae</taxon>
        <taxon>Mumia</taxon>
    </lineage>
</organism>
<protein>
    <submittedName>
        <fullName evidence="10">Purine-cytosine permease family protein</fullName>
    </submittedName>
</protein>
<evidence type="ECO:0000256" key="9">
    <source>
        <dbReference type="SAM" id="Phobius"/>
    </source>
</evidence>
<feature type="region of interest" description="Disordered" evidence="8">
    <location>
        <begin position="1"/>
        <end position="23"/>
    </location>
</feature>